<evidence type="ECO:0000259" key="10">
    <source>
        <dbReference type="Pfam" id="PF02823"/>
    </source>
</evidence>
<name>A0A7W2M2D9_9FLAO</name>
<evidence type="ECO:0000256" key="3">
    <source>
        <dbReference type="ARBA" id="ARBA00005712"/>
    </source>
</evidence>
<dbReference type="NCBIfam" id="NF004871">
    <property type="entry name" value="PRK06228.1"/>
    <property type="match status" value="1"/>
</dbReference>
<dbReference type="GO" id="GO:0045259">
    <property type="term" value="C:proton-transporting ATP synthase complex"/>
    <property type="evidence" value="ECO:0007669"/>
    <property type="project" value="UniProtKB-KW"/>
</dbReference>
<organism evidence="11 12">
    <name type="scientific">Gelidibacter maritimus</name>
    <dbReference type="NCBI Taxonomy" id="2761487"/>
    <lineage>
        <taxon>Bacteria</taxon>
        <taxon>Pseudomonadati</taxon>
        <taxon>Bacteroidota</taxon>
        <taxon>Flavobacteriia</taxon>
        <taxon>Flavobacteriales</taxon>
        <taxon>Flavobacteriaceae</taxon>
        <taxon>Gelidibacter</taxon>
    </lineage>
</organism>
<dbReference type="InterPro" id="IPR036771">
    <property type="entry name" value="ATPsynth_dsu/esu_N"/>
</dbReference>
<evidence type="ECO:0000256" key="1">
    <source>
        <dbReference type="ARBA" id="ARBA00003543"/>
    </source>
</evidence>
<keyword evidence="6 8" id="KW-0472">Membrane</keyword>
<dbReference type="GO" id="GO:0046933">
    <property type="term" value="F:proton-transporting ATP synthase activity, rotational mechanism"/>
    <property type="evidence" value="ECO:0007669"/>
    <property type="project" value="UniProtKB-UniRule"/>
</dbReference>
<evidence type="ECO:0000256" key="5">
    <source>
        <dbReference type="ARBA" id="ARBA00023065"/>
    </source>
</evidence>
<comment type="function">
    <text evidence="1 8">Produces ATP from ADP in the presence of a proton gradient across the membrane.</text>
</comment>
<comment type="subcellular location">
    <subcellularLocation>
        <location evidence="8">Cell membrane</location>
        <topology evidence="8">Peripheral membrane protein</topology>
    </subcellularLocation>
    <subcellularLocation>
        <location evidence="2">Endomembrane system</location>
        <topology evidence="2">Peripheral membrane protein</topology>
    </subcellularLocation>
</comment>
<keyword evidence="9" id="KW-0175">Coiled coil</keyword>
<dbReference type="EMBL" id="JACGLT010000001">
    <property type="protein sequence ID" value="MBA6151396.1"/>
    <property type="molecule type" value="Genomic_DNA"/>
</dbReference>
<keyword evidence="8" id="KW-0066">ATP synthesis</keyword>
<keyword evidence="8" id="KW-1003">Cell membrane</keyword>
<dbReference type="AlphaFoldDB" id="A0A7W2M2D9"/>
<evidence type="ECO:0000256" key="8">
    <source>
        <dbReference type="HAMAP-Rule" id="MF_00530"/>
    </source>
</evidence>
<dbReference type="Pfam" id="PF02823">
    <property type="entry name" value="ATP-synt_DE_N"/>
    <property type="match status" value="1"/>
</dbReference>
<evidence type="ECO:0000256" key="6">
    <source>
        <dbReference type="ARBA" id="ARBA00023136"/>
    </source>
</evidence>
<dbReference type="GO" id="GO:0005886">
    <property type="term" value="C:plasma membrane"/>
    <property type="evidence" value="ECO:0007669"/>
    <property type="project" value="UniProtKB-SubCell"/>
</dbReference>
<dbReference type="InterPro" id="IPR001469">
    <property type="entry name" value="ATP_synth_F1_dsu/esu"/>
</dbReference>
<protein>
    <recommendedName>
        <fullName evidence="8">ATP synthase epsilon chain</fullName>
    </recommendedName>
    <alternativeName>
        <fullName evidence="8">ATP synthase F1 sector epsilon subunit</fullName>
    </alternativeName>
    <alternativeName>
        <fullName evidence="8">F-ATPase epsilon subunit</fullName>
    </alternativeName>
</protein>
<dbReference type="SUPFAM" id="SSF51344">
    <property type="entry name" value="Epsilon subunit of F1F0-ATP synthase N-terminal domain"/>
    <property type="match status" value="1"/>
</dbReference>
<feature type="domain" description="ATP synthase F1 complex delta/epsilon subunit N-terminal" evidence="10">
    <location>
        <begin position="6"/>
        <end position="86"/>
    </location>
</feature>
<gene>
    <name evidence="8" type="primary">atpC</name>
    <name evidence="11" type="ORF">H3Z82_01495</name>
</gene>
<feature type="coiled-coil region" evidence="9">
    <location>
        <begin position="92"/>
        <end position="119"/>
    </location>
</feature>
<sequence length="133" mass="14797">MKTTLMQLKILLPSGVFADIKNVRRIVVETTDGSYGILPRRLDCTAALVTGILVYEIEGEDEKYIAVNDGILIKAGSQVSISVRHAIGNAPLGKLRARVEKEMIELDELEVNARNVMAKLETGFLRNFQNLRK</sequence>
<dbReference type="InterPro" id="IPR024037">
    <property type="entry name" value="Alt_ATP_synth_F1_esu"/>
</dbReference>
<dbReference type="Gene3D" id="2.60.15.10">
    <property type="entry name" value="F0F1 ATP synthase delta/epsilon subunit, N-terminal"/>
    <property type="match status" value="1"/>
</dbReference>
<evidence type="ECO:0000313" key="11">
    <source>
        <dbReference type="EMBL" id="MBA6151396.1"/>
    </source>
</evidence>
<evidence type="ECO:0000313" key="12">
    <source>
        <dbReference type="Proteomes" id="UP000541857"/>
    </source>
</evidence>
<evidence type="ECO:0000256" key="4">
    <source>
        <dbReference type="ARBA" id="ARBA00022448"/>
    </source>
</evidence>
<comment type="subunit">
    <text evidence="8">F-type ATPases have 2 components, CF(1) - the catalytic core - and CF(0) - the membrane proton channel. CF(1) has five subunits: alpha(3), beta(3), gamma(1), delta(1), epsilon(1). CF(0) has three main subunits: a, b and c.</text>
</comment>
<comment type="caution">
    <text evidence="11">The sequence shown here is derived from an EMBL/GenBank/DDBJ whole genome shotgun (WGS) entry which is preliminary data.</text>
</comment>
<accession>A0A7W2M2D9</accession>
<reference evidence="11 12" key="1">
    <citation type="submission" date="2020-07" db="EMBL/GenBank/DDBJ databases">
        <title>Bacterium isolated from marine sediment.</title>
        <authorList>
            <person name="Shang D."/>
        </authorList>
    </citation>
    <scope>NUCLEOTIDE SEQUENCE [LARGE SCALE GENOMIC DNA]</scope>
    <source>
        <strain evidence="11 12">F6074</strain>
    </source>
</reference>
<keyword evidence="5 8" id="KW-0406">Ion transport</keyword>
<evidence type="ECO:0000256" key="7">
    <source>
        <dbReference type="ARBA" id="ARBA00023196"/>
    </source>
</evidence>
<keyword evidence="4 8" id="KW-0813">Transport</keyword>
<dbReference type="HAMAP" id="MF_00530">
    <property type="entry name" value="ATP_synth_epsil_bac"/>
    <property type="match status" value="1"/>
</dbReference>
<keyword evidence="12" id="KW-1185">Reference proteome</keyword>
<evidence type="ECO:0000256" key="9">
    <source>
        <dbReference type="SAM" id="Coils"/>
    </source>
</evidence>
<dbReference type="Proteomes" id="UP000541857">
    <property type="component" value="Unassembled WGS sequence"/>
</dbReference>
<dbReference type="GO" id="GO:0005524">
    <property type="term" value="F:ATP binding"/>
    <property type="evidence" value="ECO:0007669"/>
    <property type="project" value="UniProtKB-UniRule"/>
</dbReference>
<comment type="similarity">
    <text evidence="3 8">Belongs to the ATPase epsilon chain family.</text>
</comment>
<dbReference type="InterPro" id="IPR020546">
    <property type="entry name" value="ATP_synth_F1_dsu/esu_N"/>
</dbReference>
<proteinExistence type="inferred from homology"/>
<evidence type="ECO:0000256" key="2">
    <source>
        <dbReference type="ARBA" id="ARBA00004184"/>
    </source>
</evidence>
<dbReference type="GO" id="GO:0012505">
    <property type="term" value="C:endomembrane system"/>
    <property type="evidence" value="ECO:0007669"/>
    <property type="project" value="UniProtKB-SubCell"/>
</dbReference>
<keyword evidence="7 8" id="KW-0139">CF(1)</keyword>
<dbReference type="NCBIfam" id="TIGR03166">
    <property type="entry name" value="alt_F1F0_F1_eps"/>
    <property type="match status" value="1"/>
</dbReference>
<keyword evidence="8" id="KW-0375">Hydrogen ion transport</keyword>